<evidence type="ECO:0000256" key="8">
    <source>
        <dbReference type="RuleBase" id="RU004135"/>
    </source>
</evidence>
<keyword evidence="2 7" id="KW-0132">Cell division</keyword>
<keyword evidence="7" id="KW-0547">Nucleotide-binding</keyword>
<dbReference type="InterPro" id="IPR035911">
    <property type="entry name" value="MurE/MurF_N"/>
</dbReference>
<feature type="binding site" evidence="7">
    <location>
        <position position="468"/>
    </location>
    <ligand>
        <name>meso-2,6-diaminopimelate</name>
        <dbReference type="ChEBI" id="CHEBI:57791"/>
    </ligand>
</feature>
<dbReference type="EMBL" id="AP019379">
    <property type="protein sequence ID" value="BBI01189.1"/>
    <property type="molecule type" value="Genomic_DNA"/>
</dbReference>
<dbReference type="Gene3D" id="3.90.190.20">
    <property type="entry name" value="Mur ligase, C-terminal domain"/>
    <property type="match status" value="1"/>
</dbReference>
<evidence type="ECO:0000256" key="3">
    <source>
        <dbReference type="ARBA" id="ARBA00022960"/>
    </source>
</evidence>
<feature type="domain" description="Mur ligase central" evidence="11">
    <location>
        <begin position="115"/>
        <end position="321"/>
    </location>
</feature>
<organism evidence="12 13">
    <name type="scientific">Buchnera aphidicola</name>
    <name type="common">Nipponaphis monzeni</name>
    <dbReference type="NCBI Taxonomy" id="2495405"/>
    <lineage>
        <taxon>Bacteria</taxon>
        <taxon>Pseudomonadati</taxon>
        <taxon>Pseudomonadota</taxon>
        <taxon>Gammaproteobacteria</taxon>
        <taxon>Enterobacterales</taxon>
        <taxon>Erwiniaceae</taxon>
        <taxon>Buchnera</taxon>
    </lineage>
</organism>
<dbReference type="EC" id="6.3.2.13" evidence="7"/>
<feature type="binding site" evidence="7">
    <location>
        <position position="472"/>
    </location>
    <ligand>
        <name>meso-2,6-diaminopimelate</name>
        <dbReference type="ChEBI" id="CHEBI:57791"/>
    </ligand>
</feature>
<dbReference type="GO" id="GO:0008765">
    <property type="term" value="F:UDP-N-acetylmuramoylalanyl-D-glutamate-2,6-diaminopimelate ligase activity"/>
    <property type="evidence" value="ECO:0007669"/>
    <property type="project" value="UniProtKB-UniRule"/>
</dbReference>
<feature type="short sequence motif" description="Meso-diaminopimelate recognition motif" evidence="7">
    <location>
        <begin position="419"/>
        <end position="422"/>
    </location>
</feature>
<dbReference type="AlphaFoldDB" id="A0A455TA40"/>
<protein>
    <recommendedName>
        <fullName evidence="7">UDP-N-acetylmuramoyl-L-alanyl-D-glutamate--2,6-diaminopimelate ligase</fullName>
        <ecNumber evidence="7">6.3.2.13</ecNumber>
    </recommendedName>
    <alternativeName>
        <fullName evidence="7">Meso-A2pm-adding enzyme</fullName>
    </alternativeName>
    <alternativeName>
        <fullName evidence="7">Meso-diaminopimelate-adding enzyme</fullName>
    </alternativeName>
    <alternativeName>
        <fullName evidence="7">UDP-MurNAc-L-Ala-D-Glu:meso-diaminopimelate ligase</fullName>
    </alternativeName>
    <alternativeName>
        <fullName evidence="7">UDP-MurNAc-tripeptide synthetase</fullName>
    </alternativeName>
    <alternativeName>
        <fullName evidence="7">UDP-N-acetylmuramyl-tripeptide synthetase</fullName>
    </alternativeName>
</protein>
<dbReference type="RefSeq" id="WP_158344763.1">
    <property type="nucleotide sequence ID" value="NZ_AP019379.1"/>
</dbReference>
<sequence>MKTIHNVNKLLSPWIRHTPDKLFKNIISDSRKITYNDLFIAVKGNIVDGSMFISQAINKGASIVLLETNKIKYHGLIQFNKKVPIIHFFNLSRCLPDISGRFYQNPGKKITTVGVTGTNGKTTVTHLIAQWAHLLGEKTAIIGTLGNGLYKALKKTPNTTDSAIVIQSLLHKFIQKKVNLVTIEVSSHGIQENRIKNIFFKIGILTNISQDHLDYHKNIQEYTKTKWNFFKKNKVYQKILNNDDKTLNNNWYQKNKHENDILINTQQNINNHFSRKQIYAKKIIFDKNNTKIFFHSYWGNGVLISQLLGLFNVNNILLAFSSLLKLGYPMQDLVQKSHLLSPIPGRMHIINRVNQPIIIIDFAHTPDALKKVLQTLRYYYYKKKIWCIFGCGGNKDVTKRSKMGIIAEQLSNQVIVTNDNPRNENPIKIANDIVRYCTKNVKIIIERKEAITYAIKLAKKNDIILIAGKGIENYQIIGNKFIQYSDINTVFKILNKK</sequence>
<comment type="catalytic activity">
    <reaction evidence="7">
        <text>UDP-N-acetyl-alpha-D-muramoyl-L-alanyl-D-glutamate + meso-2,6-diaminopimelate + ATP = UDP-N-acetyl-alpha-D-muramoyl-L-alanyl-gamma-D-glutamyl-meso-2,6-diaminopimelate + ADP + phosphate + H(+)</text>
        <dbReference type="Rhea" id="RHEA:23676"/>
        <dbReference type="ChEBI" id="CHEBI:15378"/>
        <dbReference type="ChEBI" id="CHEBI:30616"/>
        <dbReference type="ChEBI" id="CHEBI:43474"/>
        <dbReference type="ChEBI" id="CHEBI:57791"/>
        <dbReference type="ChEBI" id="CHEBI:83900"/>
        <dbReference type="ChEBI" id="CHEBI:83905"/>
        <dbReference type="ChEBI" id="CHEBI:456216"/>
        <dbReference type="EC" id="6.3.2.13"/>
    </reaction>
</comment>
<dbReference type="GO" id="GO:0051301">
    <property type="term" value="P:cell division"/>
    <property type="evidence" value="ECO:0007669"/>
    <property type="project" value="UniProtKB-KW"/>
</dbReference>
<dbReference type="Pfam" id="PF01225">
    <property type="entry name" value="Mur_ligase"/>
    <property type="match status" value="1"/>
</dbReference>
<dbReference type="InterPro" id="IPR005761">
    <property type="entry name" value="UDP-N-AcMur-Glu-dNH2Pim_ligase"/>
</dbReference>
<dbReference type="OrthoDB" id="9800958at2"/>
<evidence type="ECO:0000259" key="11">
    <source>
        <dbReference type="Pfam" id="PF08245"/>
    </source>
</evidence>
<feature type="modified residue" description="N6-carboxylysine" evidence="7">
    <location>
        <position position="226"/>
    </location>
</feature>
<dbReference type="InterPro" id="IPR013221">
    <property type="entry name" value="Mur_ligase_cen"/>
</dbReference>
<dbReference type="Proteomes" id="UP000317544">
    <property type="component" value="Chromosome"/>
</dbReference>
<evidence type="ECO:0000256" key="2">
    <source>
        <dbReference type="ARBA" id="ARBA00022618"/>
    </source>
</evidence>
<keyword evidence="7" id="KW-0460">Magnesium</keyword>
<dbReference type="PANTHER" id="PTHR23135:SF4">
    <property type="entry name" value="UDP-N-ACETYLMURAMOYL-L-ALANYL-D-GLUTAMATE--2,6-DIAMINOPIMELATE LIGASE MURE HOMOLOG, CHLOROPLASTIC"/>
    <property type="match status" value="1"/>
</dbReference>
<dbReference type="SUPFAM" id="SSF63418">
    <property type="entry name" value="MurE/MurF N-terminal domain"/>
    <property type="match status" value="1"/>
</dbReference>
<dbReference type="Gene3D" id="3.40.1390.10">
    <property type="entry name" value="MurE/MurF, N-terminal domain"/>
    <property type="match status" value="1"/>
</dbReference>
<reference evidence="12 13" key="1">
    <citation type="journal article" date="2019" name="Proc. Natl. Acad. Sci. U.S.A.">
        <title>Exaggeration and cooption of innate immunity for social defense.</title>
        <authorList>
            <person name="Kutsukake M."/>
            <person name="Moriyama M."/>
            <person name="Shigenobu S."/>
            <person name="Meng X.-Y."/>
            <person name="Nikoh N."/>
            <person name="Noda C."/>
            <person name="Kobayashi S."/>
            <person name="Fukatsu T."/>
        </authorList>
    </citation>
    <scope>NUCLEOTIDE SEQUENCE [LARGE SCALE GENOMIC DNA]</scope>
    <source>
        <strain evidence="12 13">Nmo</strain>
    </source>
</reference>
<evidence type="ECO:0000256" key="4">
    <source>
        <dbReference type="ARBA" id="ARBA00022984"/>
    </source>
</evidence>
<evidence type="ECO:0000259" key="9">
    <source>
        <dbReference type="Pfam" id="PF01225"/>
    </source>
</evidence>
<comment type="cofactor">
    <cofactor evidence="7">
        <name>Mg(2+)</name>
        <dbReference type="ChEBI" id="CHEBI:18420"/>
    </cofactor>
</comment>
<dbReference type="GO" id="GO:0000287">
    <property type="term" value="F:magnesium ion binding"/>
    <property type="evidence" value="ECO:0007669"/>
    <property type="project" value="UniProtKB-UniRule"/>
</dbReference>
<feature type="domain" description="Mur ligase C-terminal" evidence="10">
    <location>
        <begin position="345"/>
        <end position="470"/>
    </location>
</feature>
<dbReference type="GO" id="GO:0071555">
    <property type="term" value="P:cell wall organization"/>
    <property type="evidence" value="ECO:0007669"/>
    <property type="project" value="UniProtKB-KW"/>
</dbReference>
<dbReference type="InterPro" id="IPR036615">
    <property type="entry name" value="Mur_ligase_C_dom_sf"/>
</dbReference>
<feature type="binding site" evidence="7">
    <location>
        <position position="158"/>
    </location>
    <ligand>
        <name>UDP-N-acetyl-alpha-D-muramoyl-L-alanyl-D-glutamate</name>
        <dbReference type="ChEBI" id="CHEBI:83900"/>
    </ligand>
</feature>
<evidence type="ECO:0000313" key="13">
    <source>
        <dbReference type="Proteomes" id="UP000317544"/>
    </source>
</evidence>
<evidence type="ECO:0000256" key="1">
    <source>
        <dbReference type="ARBA" id="ARBA00005898"/>
    </source>
</evidence>
<dbReference type="PANTHER" id="PTHR23135">
    <property type="entry name" value="MUR LIGASE FAMILY MEMBER"/>
    <property type="match status" value="1"/>
</dbReference>
<keyword evidence="7" id="KW-0963">Cytoplasm</keyword>
<keyword evidence="4 7" id="KW-0573">Peptidoglycan synthesis</keyword>
<keyword evidence="7 12" id="KW-0436">Ligase</keyword>
<dbReference type="NCBIfam" id="TIGR01085">
    <property type="entry name" value="murE"/>
    <property type="match status" value="1"/>
</dbReference>
<dbReference type="UniPathway" id="UPA00219"/>
<comment type="subcellular location">
    <subcellularLocation>
        <location evidence="7 8">Cytoplasm</location>
    </subcellularLocation>
</comment>
<dbReference type="HAMAP" id="MF_00208">
    <property type="entry name" value="MurE"/>
    <property type="match status" value="1"/>
</dbReference>
<keyword evidence="13" id="KW-1185">Reference proteome</keyword>
<dbReference type="Pfam" id="PF02875">
    <property type="entry name" value="Mur_ligase_C"/>
    <property type="match status" value="1"/>
</dbReference>
<dbReference type="NCBIfam" id="NF001126">
    <property type="entry name" value="PRK00139.1-4"/>
    <property type="match status" value="1"/>
</dbReference>
<dbReference type="SUPFAM" id="SSF53623">
    <property type="entry name" value="MurD-like peptide ligases, catalytic domain"/>
    <property type="match status" value="1"/>
</dbReference>
<feature type="binding site" evidence="7">
    <location>
        <position position="194"/>
    </location>
    <ligand>
        <name>UDP-N-acetyl-alpha-D-muramoyl-L-alanyl-D-glutamate</name>
        <dbReference type="ChEBI" id="CHEBI:83900"/>
    </ligand>
</feature>
<evidence type="ECO:0000256" key="7">
    <source>
        <dbReference type="HAMAP-Rule" id="MF_00208"/>
    </source>
</evidence>
<comment type="PTM">
    <text evidence="7">Carboxylation is probably crucial for Mg(2+) binding and, consequently, for the gamma-phosphate positioning of ATP.</text>
</comment>
<dbReference type="InterPro" id="IPR036565">
    <property type="entry name" value="Mur-like_cat_sf"/>
</dbReference>
<dbReference type="Pfam" id="PF08245">
    <property type="entry name" value="Mur_ligase_M"/>
    <property type="match status" value="1"/>
</dbReference>
<name>A0A455TA40_9GAMM</name>
<accession>A0A455TA40</accession>
<gene>
    <name evidence="7 12" type="primary">murE</name>
    <name evidence="12" type="ORF">BUCNMO_174</name>
</gene>
<dbReference type="GO" id="GO:0005737">
    <property type="term" value="C:cytoplasm"/>
    <property type="evidence" value="ECO:0007669"/>
    <property type="project" value="UniProtKB-SubCell"/>
</dbReference>
<evidence type="ECO:0000259" key="10">
    <source>
        <dbReference type="Pfam" id="PF02875"/>
    </source>
</evidence>
<keyword evidence="6 7" id="KW-0961">Cell wall biogenesis/degradation</keyword>
<keyword evidence="5 7" id="KW-0131">Cell cycle</keyword>
<dbReference type="InterPro" id="IPR000713">
    <property type="entry name" value="Mur_ligase_N"/>
</dbReference>
<dbReference type="GO" id="GO:0005524">
    <property type="term" value="F:ATP binding"/>
    <property type="evidence" value="ECO:0007669"/>
    <property type="project" value="UniProtKB-UniRule"/>
</dbReference>
<evidence type="ECO:0000256" key="6">
    <source>
        <dbReference type="ARBA" id="ARBA00023316"/>
    </source>
</evidence>
<dbReference type="GO" id="GO:0009252">
    <property type="term" value="P:peptidoglycan biosynthetic process"/>
    <property type="evidence" value="ECO:0007669"/>
    <property type="project" value="UniProtKB-UniRule"/>
</dbReference>
<feature type="binding site" evidence="7">
    <location>
        <position position="30"/>
    </location>
    <ligand>
        <name>UDP-N-acetyl-alpha-D-muramoyl-L-alanyl-D-glutamate</name>
        <dbReference type="ChEBI" id="CHEBI:83900"/>
    </ligand>
</feature>
<keyword evidence="3 7" id="KW-0133">Cell shape</keyword>
<feature type="domain" description="Mur ligase N-terminal catalytic" evidence="9">
    <location>
        <begin position="25"/>
        <end position="102"/>
    </location>
</feature>
<evidence type="ECO:0000256" key="5">
    <source>
        <dbReference type="ARBA" id="ARBA00023306"/>
    </source>
</evidence>
<comment type="function">
    <text evidence="7">Catalyzes the addition of meso-diaminopimelic acid to the nucleotide precursor UDP-N-acetylmuramoyl-L-alanyl-D-glutamate (UMAG) in the biosynthesis of bacterial cell-wall peptidoglycan.</text>
</comment>
<dbReference type="GO" id="GO:0008360">
    <property type="term" value="P:regulation of cell shape"/>
    <property type="evidence" value="ECO:0007669"/>
    <property type="project" value="UniProtKB-KW"/>
</dbReference>
<proteinExistence type="inferred from homology"/>
<dbReference type="InterPro" id="IPR004101">
    <property type="entry name" value="Mur_ligase_C"/>
</dbReference>
<comment type="similarity">
    <text evidence="1 7">Belongs to the MurCDEF family. MurE subfamily.</text>
</comment>
<keyword evidence="7" id="KW-0067">ATP-binding</keyword>
<evidence type="ECO:0000313" key="12">
    <source>
        <dbReference type="EMBL" id="BBI01189.1"/>
    </source>
</evidence>
<dbReference type="SUPFAM" id="SSF53244">
    <property type="entry name" value="MurD-like peptide ligases, peptide-binding domain"/>
    <property type="match status" value="1"/>
</dbReference>
<comment type="pathway">
    <text evidence="7 8">Cell wall biogenesis; peptidoglycan biosynthesis.</text>
</comment>
<feature type="binding site" evidence="7">
    <location>
        <position position="186"/>
    </location>
    <ligand>
        <name>UDP-N-acetyl-alpha-D-muramoyl-L-alanyl-D-glutamate</name>
        <dbReference type="ChEBI" id="CHEBI:83900"/>
    </ligand>
</feature>
<feature type="binding site" evidence="7">
    <location>
        <begin position="117"/>
        <end position="123"/>
    </location>
    <ligand>
        <name>ATP</name>
        <dbReference type="ChEBI" id="CHEBI:30616"/>
    </ligand>
</feature>
<comment type="caution">
    <text evidence="7">Lacks conserved residue(s) required for the propagation of feature annotation.</text>
</comment>
<feature type="binding site" evidence="7">
    <location>
        <begin position="159"/>
        <end position="160"/>
    </location>
    <ligand>
        <name>UDP-N-acetyl-alpha-D-muramoyl-L-alanyl-D-glutamate</name>
        <dbReference type="ChEBI" id="CHEBI:83900"/>
    </ligand>
</feature>
<dbReference type="Gene3D" id="3.40.1190.10">
    <property type="entry name" value="Mur-like, catalytic domain"/>
    <property type="match status" value="1"/>
</dbReference>
<feature type="binding site" evidence="7">
    <location>
        <begin position="419"/>
        <end position="422"/>
    </location>
    <ligand>
        <name>meso-2,6-diaminopimelate</name>
        <dbReference type="ChEBI" id="CHEBI:57791"/>
    </ligand>
</feature>